<name>A0AAU6PGQ2_9GAMM</name>
<evidence type="ECO:0000313" key="1">
    <source>
        <dbReference type="EMBL" id="WXU00190.1"/>
    </source>
</evidence>
<sequence length="42" mass="5029">MSPLDMFGRKTYHYDNTHFKGVFFIIPNQIIGNQGEKNEYYN</sequence>
<dbReference type="AlphaFoldDB" id="A0AAU6PGQ2"/>
<reference evidence="1" key="1">
    <citation type="submission" date="2023-10" db="EMBL/GenBank/DDBJ databases">
        <title>The first scallop-associated chemosynthetic bacterial symbiont.</title>
        <authorList>
            <person name="Lin Y.-T."/>
            <person name="Sun J."/>
            <person name="Ip J.C.-H."/>
            <person name="He X."/>
            <person name="Gao Z.-M."/>
            <person name="Perez M."/>
            <person name="Xu T."/>
            <person name="Qian P.-Y."/>
            <person name="Qiu J.-W."/>
        </authorList>
    </citation>
    <scope>NUCLEOTIDE SEQUENCE</scope>
    <source>
        <strain evidence="1">Gill1</strain>
    </source>
</reference>
<organism evidence="1">
    <name type="scientific">Catillopecten margaritatus gill symbiont</name>
    <dbReference type="NCBI Taxonomy" id="3083288"/>
    <lineage>
        <taxon>Bacteria</taxon>
        <taxon>Pseudomonadati</taxon>
        <taxon>Pseudomonadota</taxon>
        <taxon>Gammaproteobacteria</taxon>
        <taxon>sulfur-oxidizing symbionts</taxon>
    </lineage>
</organism>
<proteinExistence type="predicted"/>
<accession>A0AAU6PGQ2</accession>
<gene>
    <name evidence="1" type="ORF">Ctma_0901</name>
</gene>
<dbReference type="EMBL" id="CP138327">
    <property type="protein sequence ID" value="WXU00190.1"/>
    <property type="molecule type" value="Genomic_DNA"/>
</dbReference>
<protein>
    <submittedName>
        <fullName evidence="1">Uncharacterized protein</fullName>
    </submittedName>
</protein>